<dbReference type="RefSeq" id="WP_116555538.1">
    <property type="nucleotide sequence ID" value="NZ_QCZG01000033.1"/>
</dbReference>
<dbReference type="AlphaFoldDB" id="A0A2U1JUL0"/>
<accession>A0A2U1JUL0</accession>
<name>A0A2U1JUL0_9BACI</name>
<feature type="transmembrane region" description="Helical" evidence="2">
    <location>
        <begin position="108"/>
        <end position="130"/>
    </location>
</feature>
<protein>
    <submittedName>
        <fullName evidence="3">Uncharacterized protein</fullName>
    </submittedName>
</protein>
<keyword evidence="2" id="KW-0812">Transmembrane</keyword>
<evidence type="ECO:0000256" key="1">
    <source>
        <dbReference type="SAM" id="Coils"/>
    </source>
</evidence>
<feature type="transmembrane region" description="Helical" evidence="2">
    <location>
        <begin position="204"/>
        <end position="229"/>
    </location>
</feature>
<keyword evidence="4" id="KW-1185">Reference proteome</keyword>
<feature type="transmembrane region" description="Helical" evidence="2">
    <location>
        <begin position="235"/>
        <end position="252"/>
    </location>
</feature>
<dbReference type="EMBL" id="QCZG01000033">
    <property type="protein sequence ID" value="PWA08886.1"/>
    <property type="molecule type" value="Genomic_DNA"/>
</dbReference>
<feature type="coiled-coil region" evidence="1">
    <location>
        <begin position="20"/>
        <end position="54"/>
    </location>
</feature>
<keyword evidence="2" id="KW-1133">Transmembrane helix</keyword>
<evidence type="ECO:0000256" key="2">
    <source>
        <dbReference type="SAM" id="Phobius"/>
    </source>
</evidence>
<feature type="transmembrane region" description="Helical" evidence="2">
    <location>
        <begin position="162"/>
        <end position="183"/>
    </location>
</feature>
<dbReference type="InterPro" id="IPR047928">
    <property type="entry name" value="Perm_prefix_1"/>
</dbReference>
<organism evidence="3 4">
    <name type="scientific">Pueribacillus theae</name>
    <dbReference type="NCBI Taxonomy" id="2171751"/>
    <lineage>
        <taxon>Bacteria</taxon>
        <taxon>Bacillati</taxon>
        <taxon>Bacillota</taxon>
        <taxon>Bacilli</taxon>
        <taxon>Bacillales</taxon>
        <taxon>Bacillaceae</taxon>
        <taxon>Pueribacillus</taxon>
    </lineage>
</organism>
<feature type="transmembrane region" description="Helical" evidence="2">
    <location>
        <begin position="137"/>
        <end position="156"/>
    </location>
</feature>
<proteinExistence type="predicted"/>
<dbReference type="NCBIfam" id="NF038403">
    <property type="entry name" value="perm_prefix_1"/>
    <property type="match status" value="1"/>
</dbReference>
<evidence type="ECO:0000313" key="4">
    <source>
        <dbReference type="Proteomes" id="UP000245998"/>
    </source>
</evidence>
<keyword evidence="1" id="KW-0175">Coiled coil</keyword>
<sequence>MKSNFEHYVEKILKQTACGNEEKEDISEELMTHLELLKEELMREGMNEKEAELEAMERFGPEKEIGCQLQQSIFPYRKELMLTLSVSSFIFSISVYLLLLSIEGDALIGWLIPSMFINSLLFLIALNQVVGFNRRRWMNSILITHIIIDLYGYTIVSSFDHTAFLPIAILNWLIILLALFLVYQTTIYEMNLQGEIVKEAKRLHLINLVLGAVVAGVALFYLWVGMWLFGGYHPLILLMMIPFVLWILLYFLQMKLLKKHKGSAFVIAIISILINALILIYIFFPF</sequence>
<keyword evidence="2" id="KW-0472">Membrane</keyword>
<dbReference type="Proteomes" id="UP000245998">
    <property type="component" value="Unassembled WGS sequence"/>
</dbReference>
<comment type="caution">
    <text evidence="3">The sequence shown here is derived from an EMBL/GenBank/DDBJ whole genome shotgun (WGS) entry which is preliminary data.</text>
</comment>
<dbReference type="OrthoDB" id="2435931at2"/>
<feature type="transmembrane region" description="Helical" evidence="2">
    <location>
        <begin position="80"/>
        <end position="102"/>
    </location>
</feature>
<feature type="transmembrane region" description="Helical" evidence="2">
    <location>
        <begin position="264"/>
        <end position="284"/>
    </location>
</feature>
<evidence type="ECO:0000313" key="3">
    <source>
        <dbReference type="EMBL" id="PWA08886.1"/>
    </source>
</evidence>
<gene>
    <name evidence="3" type="ORF">DCC39_14080</name>
</gene>
<reference evidence="3 4" key="1">
    <citation type="submission" date="2018-04" db="EMBL/GenBank/DDBJ databases">
        <title>Camelliibacillus theae gen. nov., sp. nov., isolated from Pu'er tea.</title>
        <authorList>
            <person name="Niu L."/>
        </authorList>
    </citation>
    <scope>NUCLEOTIDE SEQUENCE [LARGE SCALE GENOMIC DNA]</scope>
    <source>
        <strain evidence="3 4">T8</strain>
    </source>
</reference>